<comment type="similarity">
    <text evidence="4 13">Belongs to the iron/manganese superoxide dismutase family.</text>
</comment>
<comment type="function">
    <text evidence="2">Destroys superoxide anion radicals which are normally produced within the cells and which are toxic to biological systems.</text>
</comment>
<dbReference type="FunFam" id="3.55.40.20:FF:000004">
    <property type="entry name" value="Superoxide dismutase [Fe]"/>
    <property type="match status" value="1"/>
</dbReference>
<reference evidence="16 17" key="1">
    <citation type="submission" date="2016-03" db="EMBL/GenBank/DDBJ databases">
        <title>The draft genome sequence of Fonsecaea nubica causative agent of cutaneous subcutaneous infection in human host.</title>
        <authorList>
            <person name="Costa F."/>
            <person name="Sybren D.H."/>
            <person name="Raittz R.T."/>
            <person name="Weiss V.A."/>
            <person name="Leao A.C."/>
            <person name="Gomes R."/>
            <person name="De Souza E.M."/>
            <person name="Pedrosa F.O."/>
            <person name="Steffens M.B."/>
            <person name="Bombassaro A."/>
            <person name="Tadra-Sfeir M.Z."/>
            <person name="Moreno L.F."/>
            <person name="Najafzadeh M.J."/>
            <person name="Felipe M.S."/>
            <person name="Teixeira M."/>
            <person name="Sun J."/>
            <person name="Xi L."/>
            <person name="Castro M.A."/>
            <person name="Vicente V.A."/>
        </authorList>
    </citation>
    <scope>NUCLEOTIDE SEQUENCE [LARGE SCALE GENOMIC DNA]</scope>
    <source>
        <strain evidence="16 17">CBS 269.64</strain>
    </source>
</reference>
<sequence>MPVTYELPQLQYSLDSETVMGRRNGQIMDLHYNRHHRAYITNLNAALGAQAEAAAANNLVKQLELQAAINFNAGGHINHTLFWESLAPASSGLNNLSATAVAPTLSDAITKRWGSVDAFKAAFESSALAIQGSGWQWLVQDPQTKTLELTTSKDQDLPKGGKGIVLGVDMWEHAYYLQYFNNKKEYLNKIWDVVNWQVAEKRFKGDPRAAFGALAGLAGHL</sequence>
<evidence type="ECO:0000313" key="16">
    <source>
        <dbReference type="EMBL" id="OAL23177.1"/>
    </source>
</evidence>
<feature type="binding site" evidence="12">
    <location>
        <position position="173"/>
    </location>
    <ligand>
        <name>Mn(2+)</name>
        <dbReference type="ChEBI" id="CHEBI:29035"/>
    </ligand>
</feature>
<keyword evidence="8 13" id="KW-0560">Oxidoreductase</keyword>
<evidence type="ECO:0000256" key="3">
    <source>
        <dbReference type="ARBA" id="ARBA00004305"/>
    </source>
</evidence>
<dbReference type="InterPro" id="IPR019833">
    <property type="entry name" value="Mn/Fe_SOD_BS"/>
</dbReference>
<evidence type="ECO:0000259" key="15">
    <source>
        <dbReference type="Pfam" id="PF02777"/>
    </source>
</evidence>
<proteinExistence type="inferred from homology"/>
<dbReference type="SUPFAM" id="SSF46609">
    <property type="entry name" value="Fe,Mn superoxide dismutase (SOD), N-terminal domain"/>
    <property type="match status" value="1"/>
</dbReference>
<dbReference type="Pfam" id="PF02777">
    <property type="entry name" value="Sod_Fe_C"/>
    <property type="match status" value="1"/>
</dbReference>
<keyword evidence="7" id="KW-0809">Transit peptide</keyword>
<dbReference type="GO" id="GO:0005759">
    <property type="term" value="C:mitochondrial matrix"/>
    <property type="evidence" value="ECO:0007669"/>
    <property type="project" value="UniProtKB-SubCell"/>
</dbReference>
<dbReference type="Gene3D" id="3.55.40.20">
    <property type="entry name" value="Iron/manganese superoxide dismutase, C-terminal domain"/>
    <property type="match status" value="1"/>
</dbReference>
<evidence type="ECO:0000256" key="10">
    <source>
        <dbReference type="ARBA" id="ARBA00023211"/>
    </source>
</evidence>
<dbReference type="InterPro" id="IPR050265">
    <property type="entry name" value="Fe/Mn_Superoxide_Dismutase"/>
</dbReference>
<name>A0A178C0P6_9EURO</name>
<comment type="catalytic activity">
    <reaction evidence="11 13">
        <text>2 superoxide + 2 H(+) = H2O2 + O2</text>
        <dbReference type="Rhea" id="RHEA:20696"/>
        <dbReference type="ChEBI" id="CHEBI:15378"/>
        <dbReference type="ChEBI" id="CHEBI:15379"/>
        <dbReference type="ChEBI" id="CHEBI:16240"/>
        <dbReference type="ChEBI" id="CHEBI:18421"/>
        <dbReference type="EC" id="1.15.1.1"/>
    </reaction>
</comment>
<evidence type="ECO:0000256" key="9">
    <source>
        <dbReference type="ARBA" id="ARBA00023128"/>
    </source>
</evidence>
<protein>
    <recommendedName>
        <fullName evidence="13">Superoxide dismutase</fullName>
        <ecNumber evidence="13">1.15.1.1</ecNumber>
    </recommendedName>
</protein>
<dbReference type="Gene3D" id="1.10.287.990">
    <property type="entry name" value="Fe,Mn superoxide dismutase (SOD) domain"/>
    <property type="match status" value="1"/>
</dbReference>
<keyword evidence="6 12" id="KW-0479">Metal-binding</keyword>
<dbReference type="EC" id="1.15.1.1" evidence="13"/>
<dbReference type="AlphaFoldDB" id="A0A178C0P6"/>
<comment type="caution">
    <text evidence="16">The sequence shown here is derived from an EMBL/GenBank/DDBJ whole genome shotgun (WGS) entry which is preliminary data.</text>
</comment>
<feature type="binding site" evidence="12">
    <location>
        <position position="169"/>
    </location>
    <ligand>
        <name>Mn(2+)</name>
        <dbReference type="ChEBI" id="CHEBI:29035"/>
    </ligand>
</feature>
<dbReference type="InterPro" id="IPR036314">
    <property type="entry name" value="SOD_C_sf"/>
</dbReference>
<dbReference type="Proteomes" id="UP000185904">
    <property type="component" value="Unassembled WGS sequence"/>
</dbReference>
<dbReference type="PIRSF" id="PIRSF000349">
    <property type="entry name" value="SODismutase"/>
    <property type="match status" value="1"/>
</dbReference>
<evidence type="ECO:0000256" key="2">
    <source>
        <dbReference type="ARBA" id="ARBA00002170"/>
    </source>
</evidence>
<dbReference type="SUPFAM" id="SSF54719">
    <property type="entry name" value="Fe,Mn superoxide dismutase (SOD), C-terminal domain"/>
    <property type="match status" value="1"/>
</dbReference>
<dbReference type="InterPro" id="IPR019831">
    <property type="entry name" value="Mn/Fe_SOD_N"/>
</dbReference>
<dbReference type="GeneID" id="34594430"/>
<gene>
    <name evidence="16" type="ORF">AYO20_11045</name>
</gene>
<comment type="subunit">
    <text evidence="5">Homotetramer.</text>
</comment>
<feature type="binding site" evidence="12">
    <location>
        <position position="79"/>
    </location>
    <ligand>
        <name>Mn(2+)</name>
        <dbReference type="ChEBI" id="CHEBI:29035"/>
    </ligand>
</feature>
<dbReference type="EMBL" id="LVCJ01000131">
    <property type="protein sequence ID" value="OAL23177.1"/>
    <property type="molecule type" value="Genomic_DNA"/>
</dbReference>
<comment type="cofactor">
    <cofactor evidence="1">
        <name>Mn(2+)</name>
        <dbReference type="ChEBI" id="CHEBI:29035"/>
    </cofactor>
</comment>
<evidence type="ECO:0000256" key="13">
    <source>
        <dbReference type="RuleBase" id="RU000414"/>
    </source>
</evidence>
<evidence type="ECO:0000256" key="7">
    <source>
        <dbReference type="ARBA" id="ARBA00022946"/>
    </source>
</evidence>
<dbReference type="Pfam" id="PF00081">
    <property type="entry name" value="Sod_Fe_N"/>
    <property type="match status" value="1"/>
</dbReference>
<dbReference type="FunFam" id="1.10.287.990:FF:000001">
    <property type="entry name" value="Superoxide dismutase"/>
    <property type="match status" value="1"/>
</dbReference>
<accession>A0A178C0P6</accession>
<evidence type="ECO:0000259" key="14">
    <source>
        <dbReference type="Pfam" id="PF00081"/>
    </source>
</evidence>
<dbReference type="RefSeq" id="XP_022494726.1">
    <property type="nucleotide sequence ID" value="XM_022649298.1"/>
</dbReference>
<keyword evidence="17" id="KW-1185">Reference proteome</keyword>
<evidence type="ECO:0000256" key="6">
    <source>
        <dbReference type="ARBA" id="ARBA00022723"/>
    </source>
</evidence>
<keyword evidence="9" id="KW-0496">Mitochondrion</keyword>
<dbReference type="PANTHER" id="PTHR11404:SF29">
    <property type="entry name" value="SUPEROXIDE DISMUTASE"/>
    <property type="match status" value="1"/>
</dbReference>
<dbReference type="InterPro" id="IPR001189">
    <property type="entry name" value="Mn/Fe_SOD"/>
</dbReference>
<evidence type="ECO:0000256" key="8">
    <source>
        <dbReference type="ARBA" id="ARBA00023002"/>
    </source>
</evidence>
<evidence type="ECO:0000256" key="4">
    <source>
        <dbReference type="ARBA" id="ARBA00008714"/>
    </source>
</evidence>
<dbReference type="PANTHER" id="PTHR11404">
    <property type="entry name" value="SUPEROXIDE DISMUTASE 2"/>
    <property type="match status" value="1"/>
</dbReference>
<evidence type="ECO:0000313" key="17">
    <source>
        <dbReference type="Proteomes" id="UP000185904"/>
    </source>
</evidence>
<evidence type="ECO:0000256" key="1">
    <source>
        <dbReference type="ARBA" id="ARBA00001936"/>
    </source>
</evidence>
<comment type="subcellular location">
    <subcellularLocation>
        <location evidence="3">Mitochondrion matrix</location>
    </subcellularLocation>
</comment>
<dbReference type="PRINTS" id="PR01703">
    <property type="entry name" value="MNSODISMTASE"/>
</dbReference>
<evidence type="ECO:0000256" key="5">
    <source>
        <dbReference type="ARBA" id="ARBA00011881"/>
    </source>
</evidence>
<dbReference type="PROSITE" id="PS00088">
    <property type="entry name" value="SOD_MN"/>
    <property type="match status" value="1"/>
</dbReference>
<feature type="binding site" evidence="12">
    <location>
        <position position="31"/>
    </location>
    <ligand>
        <name>Mn(2+)</name>
        <dbReference type="ChEBI" id="CHEBI:29035"/>
    </ligand>
</feature>
<feature type="domain" description="Manganese/iron superoxide dismutase N-terminal" evidence="14">
    <location>
        <begin position="4"/>
        <end position="86"/>
    </location>
</feature>
<organism evidence="16 17">
    <name type="scientific">Fonsecaea nubica</name>
    <dbReference type="NCBI Taxonomy" id="856822"/>
    <lineage>
        <taxon>Eukaryota</taxon>
        <taxon>Fungi</taxon>
        <taxon>Dikarya</taxon>
        <taxon>Ascomycota</taxon>
        <taxon>Pezizomycotina</taxon>
        <taxon>Eurotiomycetes</taxon>
        <taxon>Chaetothyriomycetidae</taxon>
        <taxon>Chaetothyriales</taxon>
        <taxon>Herpotrichiellaceae</taxon>
        <taxon>Fonsecaea</taxon>
    </lineage>
</organism>
<dbReference type="GO" id="GO:0004784">
    <property type="term" value="F:superoxide dismutase activity"/>
    <property type="evidence" value="ECO:0007669"/>
    <property type="project" value="UniProtKB-EC"/>
</dbReference>
<feature type="domain" description="Manganese/iron superoxide dismutase C-terminal" evidence="15">
    <location>
        <begin position="104"/>
        <end position="202"/>
    </location>
</feature>
<comment type="function">
    <text evidence="13">Destroys radicals which are normally produced within the cells and which are toxic to biological systems.</text>
</comment>
<dbReference type="InterPro" id="IPR019832">
    <property type="entry name" value="Mn/Fe_SOD_C"/>
</dbReference>
<keyword evidence="10" id="KW-0464">Manganese</keyword>
<evidence type="ECO:0000256" key="12">
    <source>
        <dbReference type="PIRSR" id="PIRSR000349-1"/>
    </source>
</evidence>
<dbReference type="OrthoDB" id="239262at2759"/>
<dbReference type="GO" id="GO:0030145">
    <property type="term" value="F:manganese ion binding"/>
    <property type="evidence" value="ECO:0007669"/>
    <property type="project" value="TreeGrafter"/>
</dbReference>
<dbReference type="InterPro" id="IPR036324">
    <property type="entry name" value="Mn/Fe_SOD_N_sf"/>
</dbReference>
<evidence type="ECO:0000256" key="11">
    <source>
        <dbReference type="ARBA" id="ARBA00049204"/>
    </source>
</evidence>